<comment type="caution">
    <text evidence="3">The sequence shown here is derived from an EMBL/GenBank/DDBJ whole genome shotgun (WGS) entry which is preliminary data.</text>
</comment>
<proteinExistence type="predicted"/>
<dbReference type="NCBIfam" id="TIGR04456">
    <property type="entry name" value="LruC_dom"/>
    <property type="match status" value="1"/>
</dbReference>
<gene>
    <name evidence="3" type="ORF">DXB65_08060</name>
</gene>
<accession>A0A3E5BIL9</accession>
<dbReference type="Proteomes" id="UP000260983">
    <property type="component" value="Unassembled WGS sequence"/>
</dbReference>
<organism evidence="3 4">
    <name type="scientific">Bacteroides oleiciplenus</name>
    <dbReference type="NCBI Taxonomy" id="626931"/>
    <lineage>
        <taxon>Bacteria</taxon>
        <taxon>Pseudomonadati</taxon>
        <taxon>Bacteroidota</taxon>
        <taxon>Bacteroidia</taxon>
        <taxon>Bacteroidales</taxon>
        <taxon>Bacteroidaceae</taxon>
        <taxon>Bacteroides</taxon>
    </lineage>
</organism>
<dbReference type="AlphaFoldDB" id="A0A3E5BIL9"/>
<dbReference type="InterPro" id="IPR032295">
    <property type="entry name" value="DUF4842"/>
</dbReference>
<evidence type="ECO:0000256" key="1">
    <source>
        <dbReference type="SAM" id="SignalP"/>
    </source>
</evidence>
<protein>
    <submittedName>
        <fullName evidence="3">LruC domain-containing protein</fullName>
    </submittedName>
</protein>
<feature type="chain" id="PRO_5017644227" evidence="1">
    <location>
        <begin position="24"/>
        <end position="860"/>
    </location>
</feature>
<reference evidence="3 4" key="1">
    <citation type="submission" date="2018-08" db="EMBL/GenBank/DDBJ databases">
        <title>A genome reference for cultivated species of the human gut microbiota.</title>
        <authorList>
            <person name="Zou Y."/>
            <person name="Xue W."/>
            <person name="Luo G."/>
        </authorList>
    </citation>
    <scope>NUCLEOTIDE SEQUENCE [LARGE SCALE GENOMIC DNA]</scope>
    <source>
        <strain evidence="3 4">OM05-15BH</strain>
    </source>
</reference>
<feature type="domain" description="DUF4842" evidence="2">
    <location>
        <begin position="631"/>
        <end position="843"/>
    </location>
</feature>
<dbReference type="EMBL" id="QSUL01000004">
    <property type="protein sequence ID" value="RGN37440.1"/>
    <property type="molecule type" value="Genomic_DNA"/>
</dbReference>
<feature type="signal peptide" evidence="1">
    <location>
        <begin position="1"/>
        <end position="23"/>
    </location>
</feature>
<keyword evidence="1" id="KW-0732">Signal</keyword>
<name>A0A3E5BIL9_9BACE</name>
<evidence type="ECO:0000259" key="2">
    <source>
        <dbReference type="Pfam" id="PF16130"/>
    </source>
</evidence>
<evidence type="ECO:0000313" key="3">
    <source>
        <dbReference type="EMBL" id="RGN37440.1"/>
    </source>
</evidence>
<dbReference type="PROSITE" id="PS51257">
    <property type="entry name" value="PROKAR_LIPOPROTEIN"/>
    <property type="match status" value="1"/>
</dbReference>
<dbReference type="RefSeq" id="WP_117723867.1">
    <property type="nucleotide sequence ID" value="NZ_QSUL01000004.1"/>
</dbReference>
<sequence>MRILKHDYLFIALAAPLLFMACADNDVYDPDKVRPVAPAENPLGKDFVAPEGFDWSMIATVKLNVEVKDEFNGQYNYLLEIFTTSPLSNVTEIPLAAGYAKSNTNYTTDISIPKSTEYLFIRQTDPKQRKTVYQYAMPKDGSILNCKLYYATAPTRVLGTTGKCGWDKVILKDYDEESETDVSRMTEKYEFETGTTDQLKAGSVYIIKQGETFNKQLTHYNGQKAIVIVKGTWDMNSTPQGLNIYVTEGGKITGNPYIGNNCTLEIQKNSSIDCQQFTTQTDIPVRNFGTFKVSGNAQTNTNSSIYNAKDATFTATDFNFGQANITVKNFGTFSVRNAQNINSGIIYNAENAIFTTSQDIDVTSTQILNHGTINVGGTIKTNSNLNSIIANYGTGTIIANKVIGGAIVINDNLFEVDTFDCSNHTAATLYNNCTFIAKTTITFANLVMDNGSITGGRISEKEWKAVPTVRIINETKQTLLNSSFIKASDFYTGNTCTIIGSETKEISMIQAQKFIYTGTTYMKKNLVLDRGEEYYNNQPVPATNPWMVQKESTIITTKYGEASDAIENCSGTVYEGNPGTSKPENPEKPEVGDNTIYTYAFEDQWPAYGDFDMNDIIVTLDKISTTNGDKQVSIQGHVRAVGASRKTGVGIQILNVNSNGVTLNGKVQNGIPVFESGQSNPVVILCTNAHKYCKPNITDDDFTFYCTDPAISNEYNSGDGANFEIIITFPTSEEAAKATNIKNLDVFIITQDSHGIIGRTEVHVANYAPTELGAKELFGMGNDASTYNNMLHLPQKGYYISTEGLAWGICIPDTEVWKWPKEQKMITDVYPGFKDWVINGGEVEDMNWTSNYNDNIFVKP</sequence>
<dbReference type="InterPro" id="IPR031025">
    <property type="entry name" value="LruC_dom"/>
</dbReference>
<evidence type="ECO:0000313" key="4">
    <source>
        <dbReference type="Proteomes" id="UP000260983"/>
    </source>
</evidence>
<dbReference type="Pfam" id="PF16130">
    <property type="entry name" value="DUF4842"/>
    <property type="match status" value="1"/>
</dbReference>